<reference evidence="2 3" key="1">
    <citation type="submission" date="2017-03" db="EMBL/GenBank/DDBJ databases">
        <title>Foreign affairs: Plasmid Transfer between Roseobacters and Rhizobia.</title>
        <authorList>
            <person name="Bartling P."/>
            <person name="Bunk B."/>
            <person name="Overmann J."/>
            <person name="Brinkmann H."/>
            <person name="Petersen J."/>
        </authorList>
    </citation>
    <scope>NUCLEOTIDE SEQUENCE [LARGE SCALE GENOMIC DNA]</scope>
    <source>
        <strain evidence="2 3">MACL11</strain>
    </source>
</reference>
<gene>
    <name evidence="2" type="ORF">Mame_02008</name>
</gene>
<name>A0A1U9Z105_9HYPH</name>
<dbReference type="KEGG" id="mmed:Mame_02008"/>
<keyword evidence="1" id="KW-0472">Membrane</keyword>
<keyword evidence="3" id="KW-1185">Reference proteome</keyword>
<keyword evidence="1" id="KW-1133">Transmembrane helix</keyword>
<evidence type="ECO:0000313" key="3">
    <source>
        <dbReference type="Proteomes" id="UP000191135"/>
    </source>
</evidence>
<dbReference type="EMBL" id="CP020330">
    <property type="protein sequence ID" value="AQZ51348.1"/>
    <property type="molecule type" value="Genomic_DNA"/>
</dbReference>
<keyword evidence="1" id="KW-0812">Transmembrane</keyword>
<proteinExistence type="predicted"/>
<dbReference type="RefSeq" id="WP_018062784.1">
    <property type="nucleotide sequence ID" value="NZ_AQWH01000001.1"/>
</dbReference>
<feature type="transmembrane region" description="Helical" evidence="1">
    <location>
        <begin position="34"/>
        <end position="53"/>
    </location>
</feature>
<evidence type="ECO:0000256" key="1">
    <source>
        <dbReference type="SAM" id="Phobius"/>
    </source>
</evidence>
<dbReference type="AlphaFoldDB" id="A0A1U9Z105"/>
<evidence type="ECO:0000313" key="2">
    <source>
        <dbReference type="EMBL" id="AQZ51348.1"/>
    </source>
</evidence>
<dbReference type="OrthoDB" id="7876922at2"/>
<dbReference type="Proteomes" id="UP000191135">
    <property type="component" value="Chromosome"/>
</dbReference>
<sequence length="54" mass="6194">MRIFKCKKCHHHLRYGTNDCSICYTPSPIANRKWALPAFLVVIIGLVAVLISFF</sequence>
<accession>A0A1U9Z105</accession>
<protein>
    <submittedName>
        <fullName evidence="2">Uncharacterized protein</fullName>
    </submittedName>
</protein>
<organism evidence="2 3">
    <name type="scientific">Martelella mediterranea DSM 17316</name>
    <dbReference type="NCBI Taxonomy" id="1122214"/>
    <lineage>
        <taxon>Bacteria</taxon>
        <taxon>Pseudomonadati</taxon>
        <taxon>Pseudomonadota</taxon>
        <taxon>Alphaproteobacteria</taxon>
        <taxon>Hyphomicrobiales</taxon>
        <taxon>Aurantimonadaceae</taxon>
        <taxon>Martelella</taxon>
    </lineage>
</organism>